<sequence length="262" mass="27610">MTEPDPMLPDPADDRLMLQALADGELDAAAALALERRLAAAPALKAEYERIIALKRRVGGLPRPAVTEGFATRMETLAGAGAAPSTRPSRSFDWRALAASIIVTAAIASGATYLALKPEARPGVAEAVAMSHRRALLAASPVDIASADRHRVKPWLDAKLGISPPTADLAGDGFPLVGGRVDVIADQPVPSLVYRRGEHLISLVAMPRAPGETATAAAQPLAAGGLIMARWTEGAYAYWAVSDLQRPELDRFVQRFRAGAAN</sequence>
<dbReference type="OrthoDB" id="7549755at2"/>
<proteinExistence type="predicted"/>
<evidence type="ECO:0000313" key="2">
    <source>
        <dbReference type="Proteomes" id="UP000298781"/>
    </source>
</evidence>
<protein>
    <submittedName>
        <fullName evidence="1">Anti-sigma factor</fullName>
    </submittedName>
</protein>
<gene>
    <name evidence="1" type="ORF">E8M01_23240</name>
</gene>
<organism evidence="1 2">
    <name type="scientific">Phreatobacter stygius</name>
    <dbReference type="NCBI Taxonomy" id="1940610"/>
    <lineage>
        <taxon>Bacteria</taxon>
        <taxon>Pseudomonadati</taxon>
        <taxon>Pseudomonadota</taxon>
        <taxon>Alphaproteobacteria</taxon>
        <taxon>Hyphomicrobiales</taxon>
        <taxon>Phreatobacteraceae</taxon>
        <taxon>Phreatobacter</taxon>
    </lineage>
</organism>
<dbReference type="AlphaFoldDB" id="A0A4D7B7P7"/>
<dbReference type="EMBL" id="CP039690">
    <property type="protein sequence ID" value="QCI66903.1"/>
    <property type="molecule type" value="Genomic_DNA"/>
</dbReference>
<reference evidence="1 2" key="1">
    <citation type="submission" date="2019-04" db="EMBL/GenBank/DDBJ databases">
        <title>Phreatobacter aquaticus sp. nov.</title>
        <authorList>
            <person name="Choi A."/>
        </authorList>
    </citation>
    <scope>NUCLEOTIDE SEQUENCE [LARGE SCALE GENOMIC DNA]</scope>
    <source>
        <strain evidence="1 2">KCTC 52518</strain>
    </source>
</reference>
<dbReference type="Proteomes" id="UP000298781">
    <property type="component" value="Chromosome"/>
</dbReference>
<name>A0A4D7B7P7_9HYPH</name>
<evidence type="ECO:0000313" key="1">
    <source>
        <dbReference type="EMBL" id="QCI66903.1"/>
    </source>
</evidence>
<keyword evidence="2" id="KW-1185">Reference proteome</keyword>
<dbReference type="KEGG" id="pstg:E8M01_23240"/>
<dbReference type="RefSeq" id="WP_136962341.1">
    <property type="nucleotide sequence ID" value="NZ_CP039690.1"/>
</dbReference>
<accession>A0A4D7B7P7</accession>